<comment type="caution">
    <text evidence="2">The sequence shown here is derived from an EMBL/GenBank/DDBJ whole genome shotgun (WGS) entry which is preliminary data.</text>
</comment>
<reference evidence="2 3" key="1">
    <citation type="submission" date="2017-11" db="EMBL/GenBank/DDBJ databases">
        <title>De novo assembly and phasing of dikaryotic genomes from two isolates of Puccinia coronata f. sp. avenae, the causal agent of oat crown rust.</title>
        <authorList>
            <person name="Miller M.E."/>
            <person name="Zhang Y."/>
            <person name="Omidvar V."/>
            <person name="Sperschneider J."/>
            <person name="Schwessinger B."/>
            <person name="Raley C."/>
            <person name="Palmer J.M."/>
            <person name="Garnica D."/>
            <person name="Upadhyaya N."/>
            <person name="Rathjen J."/>
            <person name="Taylor J.M."/>
            <person name="Park R.F."/>
            <person name="Dodds P.N."/>
            <person name="Hirsch C.D."/>
            <person name="Kianian S.F."/>
            <person name="Figueroa M."/>
        </authorList>
    </citation>
    <scope>NUCLEOTIDE SEQUENCE [LARGE SCALE GENOMIC DNA]</scope>
    <source>
        <strain evidence="2">12NC29</strain>
    </source>
</reference>
<sequence>MELRKAEGIELRANQPTGSPMMPPTCSSMRHHSDSFTSNPPSKNAAKRLDADNILDGTKTESSTSSPHVEGC</sequence>
<organism evidence="2 3">
    <name type="scientific">Puccinia coronata f. sp. avenae</name>
    <dbReference type="NCBI Taxonomy" id="200324"/>
    <lineage>
        <taxon>Eukaryota</taxon>
        <taxon>Fungi</taxon>
        <taxon>Dikarya</taxon>
        <taxon>Basidiomycota</taxon>
        <taxon>Pucciniomycotina</taxon>
        <taxon>Pucciniomycetes</taxon>
        <taxon>Pucciniales</taxon>
        <taxon>Pucciniaceae</taxon>
        <taxon>Puccinia</taxon>
    </lineage>
</organism>
<protein>
    <submittedName>
        <fullName evidence="2">Uncharacterized protein</fullName>
    </submittedName>
</protein>
<proteinExistence type="predicted"/>
<accession>A0A2N5W8L1</accession>
<keyword evidence="3" id="KW-1185">Reference proteome</keyword>
<dbReference type="AlphaFoldDB" id="A0A2N5W8L1"/>
<evidence type="ECO:0000256" key="1">
    <source>
        <dbReference type="SAM" id="MobiDB-lite"/>
    </source>
</evidence>
<name>A0A2N5W8L1_9BASI</name>
<feature type="compositionally biased region" description="Polar residues" evidence="1">
    <location>
        <begin position="60"/>
        <end position="72"/>
    </location>
</feature>
<feature type="region of interest" description="Disordered" evidence="1">
    <location>
        <begin position="1"/>
        <end position="72"/>
    </location>
</feature>
<evidence type="ECO:0000313" key="2">
    <source>
        <dbReference type="EMBL" id="PLW58575.1"/>
    </source>
</evidence>
<feature type="compositionally biased region" description="Basic and acidic residues" evidence="1">
    <location>
        <begin position="1"/>
        <end position="10"/>
    </location>
</feature>
<evidence type="ECO:0000313" key="3">
    <source>
        <dbReference type="Proteomes" id="UP000235388"/>
    </source>
</evidence>
<gene>
    <name evidence="2" type="ORF">PCANC_00125</name>
</gene>
<dbReference type="Proteomes" id="UP000235388">
    <property type="component" value="Unassembled WGS sequence"/>
</dbReference>
<dbReference type="EMBL" id="PGCJ01000002">
    <property type="protein sequence ID" value="PLW58575.1"/>
    <property type="molecule type" value="Genomic_DNA"/>
</dbReference>